<feature type="compositionally biased region" description="Low complexity" evidence="1">
    <location>
        <begin position="1"/>
        <end position="40"/>
    </location>
</feature>
<proteinExistence type="predicted"/>
<reference evidence="2 3" key="1">
    <citation type="journal article" date="2019" name="Sci. Rep.">
        <title>Nanopore sequencing improves the draft genome of the human pathogenic amoeba Naegleria fowleri.</title>
        <authorList>
            <person name="Liechti N."/>
            <person name="Schurch N."/>
            <person name="Bruggmann R."/>
            <person name="Wittwer M."/>
        </authorList>
    </citation>
    <scope>NUCLEOTIDE SEQUENCE [LARGE SCALE GENOMIC DNA]</scope>
    <source>
        <strain evidence="2 3">ATCC 30894</strain>
    </source>
</reference>
<dbReference type="EMBL" id="VFQX01000027">
    <property type="protein sequence ID" value="KAF0979452.1"/>
    <property type="molecule type" value="Genomic_DNA"/>
</dbReference>
<feature type="region of interest" description="Disordered" evidence="1">
    <location>
        <begin position="1"/>
        <end position="46"/>
    </location>
</feature>
<feature type="region of interest" description="Disordered" evidence="1">
    <location>
        <begin position="123"/>
        <end position="159"/>
    </location>
</feature>
<evidence type="ECO:0000256" key="1">
    <source>
        <dbReference type="SAM" id="MobiDB-lite"/>
    </source>
</evidence>
<dbReference type="VEuPathDB" id="AmoebaDB:NfTy_055430"/>
<feature type="region of interest" description="Disordered" evidence="1">
    <location>
        <begin position="239"/>
        <end position="266"/>
    </location>
</feature>
<dbReference type="VEuPathDB" id="AmoebaDB:FDP41_001795"/>
<feature type="compositionally biased region" description="Basic residues" evidence="1">
    <location>
        <begin position="144"/>
        <end position="157"/>
    </location>
</feature>
<gene>
    <name evidence="2" type="ORF">FDP41_001795</name>
</gene>
<evidence type="ECO:0000313" key="3">
    <source>
        <dbReference type="Proteomes" id="UP000444721"/>
    </source>
</evidence>
<dbReference type="Proteomes" id="UP000444721">
    <property type="component" value="Unassembled WGS sequence"/>
</dbReference>
<dbReference type="GeneID" id="68109013"/>
<sequence>MSHSSSLNSMEFSSERNSSSCQMSSNSSTNSSTNTSPKNSFITHGRPRKLRHGINTEDFKRNYFELCLSSSDSAIASCQQEVKVLSFHHHDVNKQPNTHQTNESLKTYRPMKTRLRNENITIISFPSSMKSDDGSRNVSSQRHQDKKNKVSKTKKMKERLLSGSHNSIASCATSFSNQTCAVNIGSEMHASSTNATCQKETSPHNDAFPNSLLCPLTNELIALYYILFHSLPPNNNNNSIHSSSHIQPPTFEQTSQTMNESGFHFK</sequence>
<comment type="caution">
    <text evidence="2">The sequence shown here is derived from an EMBL/GenBank/DDBJ whole genome shotgun (WGS) entry which is preliminary data.</text>
</comment>
<accession>A0A6A5BXT6</accession>
<feature type="compositionally biased region" description="Polar residues" evidence="1">
    <location>
        <begin position="250"/>
        <end position="260"/>
    </location>
</feature>
<dbReference type="AlphaFoldDB" id="A0A6A5BXT6"/>
<name>A0A6A5BXT6_NAEFO</name>
<protein>
    <submittedName>
        <fullName evidence="2">Uncharacterized protein</fullName>
    </submittedName>
</protein>
<organism evidence="2 3">
    <name type="scientific">Naegleria fowleri</name>
    <name type="common">Brain eating amoeba</name>
    <dbReference type="NCBI Taxonomy" id="5763"/>
    <lineage>
        <taxon>Eukaryota</taxon>
        <taxon>Discoba</taxon>
        <taxon>Heterolobosea</taxon>
        <taxon>Tetramitia</taxon>
        <taxon>Eutetramitia</taxon>
        <taxon>Vahlkampfiidae</taxon>
        <taxon>Naegleria</taxon>
    </lineage>
</organism>
<dbReference type="VEuPathDB" id="AmoebaDB:NF0103330"/>
<keyword evidence="3" id="KW-1185">Reference proteome</keyword>
<evidence type="ECO:0000313" key="2">
    <source>
        <dbReference type="EMBL" id="KAF0979452.1"/>
    </source>
</evidence>
<dbReference type="RefSeq" id="XP_044564165.1">
    <property type="nucleotide sequence ID" value="XM_044704918.1"/>
</dbReference>